<gene>
    <name evidence="1" type="ORF">THAOC_08895</name>
</gene>
<keyword evidence="2" id="KW-1185">Reference proteome</keyword>
<accession>K0SXW6</accession>
<dbReference type="EMBL" id="AGNL01009524">
    <property type="protein sequence ID" value="EJK69809.1"/>
    <property type="molecule type" value="Genomic_DNA"/>
</dbReference>
<evidence type="ECO:0000313" key="1">
    <source>
        <dbReference type="EMBL" id="EJK69809.1"/>
    </source>
</evidence>
<organism evidence="1 2">
    <name type="scientific">Thalassiosira oceanica</name>
    <name type="common">Marine diatom</name>
    <dbReference type="NCBI Taxonomy" id="159749"/>
    <lineage>
        <taxon>Eukaryota</taxon>
        <taxon>Sar</taxon>
        <taxon>Stramenopiles</taxon>
        <taxon>Ochrophyta</taxon>
        <taxon>Bacillariophyta</taxon>
        <taxon>Coscinodiscophyceae</taxon>
        <taxon>Thalassiosirophycidae</taxon>
        <taxon>Thalassiosirales</taxon>
        <taxon>Thalassiosiraceae</taxon>
        <taxon>Thalassiosira</taxon>
    </lineage>
</organism>
<dbReference type="SUPFAM" id="SSF50370">
    <property type="entry name" value="Ricin B-like lectins"/>
    <property type="match status" value="1"/>
</dbReference>
<dbReference type="PROSITE" id="PS50231">
    <property type="entry name" value="RICIN_B_LECTIN"/>
    <property type="match status" value="1"/>
</dbReference>
<proteinExistence type="predicted"/>
<dbReference type="Proteomes" id="UP000266841">
    <property type="component" value="Unassembled WGS sequence"/>
</dbReference>
<name>K0SXW6_THAOC</name>
<protein>
    <submittedName>
        <fullName evidence="1">Uncharacterized protein</fullName>
    </submittedName>
</protein>
<dbReference type="AlphaFoldDB" id="K0SXW6"/>
<dbReference type="OrthoDB" id="46933at2759"/>
<dbReference type="InterPro" id="IPR035992">
    <property type="entry name" value="Ricin_B-like_lectins"/>
</dbReference>
<sequence length="131" mass="14656">VIGGGVSVSDFIGRRDTSGKREVPKHGGACLAQTITSASATASSKLTTARVTNTKLCLQKMRGRSLRLKPCSKNKLQQFKDYSLTEKFDLRPVRYSSRCLSQHHHPKQDEEVYAETCAKAHRHDTGYWIAY</sequence>
<feature type="non-terminal residue" evidence="1">
    <location>
        <position position="1"/>
    </location>
</feature>
<evidence type="ECO:0000313" key="2">
    <source>
        <dbReference type="Proteomes" id="UP000266841"/>
    </source>
</evidence>
<comment type="caution">
    <text evidence="1">The sequence shown here is derived from an EMBL/GenBank/DDBJ whole genome shotgun (WGS) entry which is preliminary data.</text>
</comment>
<reference evidence="1 2" key="1">
    <citation type="journal article" date="2012" name="Genome Biol.">
        <title>Genome and low-iron response of an oceanic diatom adapted to chronic iron limitation.</title>
        <authorList>
            <person name="Lommer M."/>
            <person name="Specht M."/>
            <person name="Roy A.S."/>
            <person name="Kraemer L."/>
            <person name="Andreson R."/>
            <person name="Gutowska M.A."/>
            <person name="Wolf J."/>
            <person name="Bergner S.V."/>
            <person name="Schilhabel M.B."/>
            <person name="Klostermeier U.C."/>
            <person name="Beiko R.G."/>
            <person name="Rosenstiel P."/>
            <person name="Hippler M."/>
            <person name="Laroche J."/>
        </authorList>
    </citation>
    <scope>NUCLEOTIDE SEQUENCE [LARGE SCALE GENOMIC DNA]</scope>
    <source>
        <strain evidence="1 2">CCMP1005</strain>
    </source>
</reference>